<keyword evidence="5" id="KW-0627">Porphyrin biosynthesis</keyword>
<reference evidence="9 11" key="2">
    <citation type="submission" date="2017-12" db="EMBL/GenBank/DDBJ databases">
        <title>Comparative Functional Genomics of Dry Heat Resistant strains isolated from the Viking Spacecraft.</title>
        <authorList>
            <person name="Seuylemezian A."/>
            <person name="Cooper K."/>
            <person name="Vaishampayan P."/>
        </authorList>
    </citation>
    <scope>NUCLEOTIDE SEQUENCE [LARGE SCALE GENOMIC DNA]</scope>
    <source>
        <strain evidence="9 11">ATCC 29669</strain>
    </source>
</reference>
<evidence type="ECO:0000256" key="4">
    <source>
        <dbReference type="ARBA" id="ARBA00023027"/>
    </source>
</evidence>
<name>A0A2N5GM22_9BACI</name>
<protein>
    <recommendedName>
        <fullName evidence="2">precorrin-2 dehydrogenase</fullName>
        <ecNumber evidence="2">1.3.1.76</ecNumber>
    </recommendedName>
</protein>
<dbReference type="Gene3D" id="3.40.50.720">
    <property type="entry name" value="NAD(P)-binding Rossmann-like Domain"/>
    <property type="match status" value="1"/>
</dbReference>
<keyword evidence="11" id="KW-1185">Reference proteome</keyword>
<comment type="pathway">
    <text evidence="1">Porphyrin-containing compound metabolism; siroheme biosynthesis; sirohydrochlorin from precorrin-2: step 1/1.</text>
</comment>
<dbReference type="InterPro" id="IPR028281">
    <property type="entry name" value="Sirohaem_synthase_central"/>
</dbReference>
<dbReference type="EMBL" id="PGVA01000024">
    <property type="protein sequence ID" value="PLR82906.1"/>
    <property type="molecule type" value="Genomic_DNA"/>
</dbReference>
<dbReference type="NCBIfam" id="TIGR01470">
    <property type="entry name" value="cysG_Nterm"/>
    <property type="match status" value="1"/>
</dbReference>
<dbReference type="InterPro" id="IPR006367">
    <property type="entry name" value="Sirohaem_synthase_N"/>
</dbReference>
<evidence type="ECO:0000313" key="9">
    <source>
        <dbReference type="EMBL" id="PLR97089.1"/>
    </source>
</evidence>
<dbReference type="SUPFAM" id="SSF75615">
    <property type="entry name" value="Siroheme synthase middle domains-like"/>
    <property type="match status" value="1"/>
</dbReference>
<dbReference type="Proteomes" id="UP000235114">
    <property type="component" value="Unassembled WGS sequence"/>
</dbReference>
<accession>A0A2N5GM22</accession>
<evidence type="ECO:0000256" key="6">
    <source>
        <dbReference type="ARBA" id="ARBA00047561"/>
    </source>
</evidence>
<dbReference type="SUPFAM" id="SSF51735">
    <property type="entry name" value="NAD(P)-binding Rossmann-fold domains"/>
    <property type="match status" value="1"/>
</dbReference>
<comment type="caution">
    <text evidence="8">The sequence shown here is derived from an EMBL/GenBank/DDBJ whole genome shotgun (WGS) entry which is preliminary data.</text>
</comment>
<reference evidence="8 10" key="1">
    <citation type="submission" date="2017-11" db="EMBL/GenBank/DDBJ databases">
        <title>Comparitive Functional Genomics of Dry Heat Resistant strains isolated from the Viking Spacecraft.</title>
        <authorList>
            <person name="Seuylemezian A."/>
            <person name="Cooper K."/>
            <person name="Vaishampayan P."/>
        </authorList>
    </citation>
    <scope>NUCLEOTIDE SEQUENCE [LARGE SCALE GENOMIC DNA]</scope>
    <source>
        <strain evidence="8 10">M4.6</strain>
    </source>
</reference>
<dbReference type="Pfam" id="PF13241">
    <property type="entry name" value="NAD_binding_7"/>
    <property type="match status" value="1"/>
</dbReference>
<evidence type="ECO:0000256" key="2">
    <source>
        <dbReference type="ARBA" id="ARBA00012400"/>
    </source>
</evidence>
<comment type="catalytic activity">
    <reaction evidence="6">
        <text>precorrin-2 + NAD(+) = sirohydrochlorin + NADH + 2 H(+)</text>
        <dbReference type="Rhea" id="RHEA:15613"/>
        <dbReference type="ChEBI" id="CHEBI:15378"/>
        <dbReference type="ChEBI" id="CHEBI:57540"/>
        <dbReference type="ChEBI" id="CHEBI:57945"/>
        <dbReference type="ChEBI" id="CHEBI:58351"/>
        <dbReference type="ChEBI" id="CHEBI:58827"/>
        <dbReference type="EC" id="1.3.1.76"/>
    </reaction>
</comment>
<dbReference type="UniPathway" id="UPA00262">
    <property type="reaction ID" value="UER00222"/>
</dbReference>
<dbReference type="OrthoDB" id="9773765at2"/>
<dbReference type="EMBL" id="PGVD01000028">
    <property type="protein sequence ID" value="PLR97089.1"/>
    <property type="molecule type" value="Genomic_DNA"/>
</dbReference>
<dbReference type="InterPro" id="IPR028161">
    <property type="entry name" value="Met8-like"/>
</dbReference>
<dbReference type="Pfam" id="PF22440">
    <property type="entry name" value="SirC_C"/>
    <property type="match status" value="1"/>
</dbReference>
<dbReference type="Proteomes" id="UP000234951">
    <property type="component" value="Unassembled WGS sequence"/>
</dbReference>
<dbReference type="GO" id="GO:0004325">
    <property type="term" value="F:ferrochelatase activity"/>
    <property type="evidence" value="ECO:0007669"/>
    <property type="project" value="InterPro"/>
</dbReference>
<dbReference type="Gene3D" id="1.10.8.610">
    <property type="entry name" value="SirC, precorrin-2 dehydrogenase, C-terminal helical domain-like"/>
    <property type="match status" value="1"/>
</dbReference>
<dbReference type="PANTHER" id="PTHR35330">
    <property type="entry name" value="SIROHEME BIOSYNTHESIS PROTEIN MET8"/>
    <property type="match status" value="1"/>
</dbReference>
<dbReference type="PANTHER" id="PTHR35330:SF1">
    <property type="entry name" value="SIROHEME BIOSYNTHESIS PROTEIN MET8"/>
    <property type="match status" value="1"/>
</dbReference>
<dbReference type="GO" id="GO:0019354">
    <property type="term" value="P:siroheme biosynthetic process"/>
    <property type="evidence" value="ECO:0007669"/>
    <property type="project" value="UniProtKB-UniPathway"/>
</dbReference>
<evidence type="ECO:0000256" key="5">
    <source>
        <dbReference type="ARBA" id="ARBA00023244"/>
    </source>
</evidence>
<dbReference type="GO" id="GO:0043115">
    <property type="term" value="F:precorrin-2 dehydrogenase activity"/>
    <property type="evidence" value="ECO:0007669"/>
    <property type="project" value="UniProtKB-EC"/>
</dbReference>
<evidence type="ECO:0000256" key="1">
    <source>
        <dbReference type="ARBA" id="ARBA00005010"/>
    </source>
</evidence>
<organism evidence="8 10">
    <name type="scientific">Bacillus canaveralius</name>
    <dbReference type="NCBI Taxonomy" id="1403243"/>
    <lineage>
        <taxon>Bacteria</taxon>
        <taxon>Bacillati</taxon>
        <taxon>Bacillota</taxon>
        <taxon>Bacilli</taxon>
        <taxon>Bacillales</taxon>
        <taxon>Bacillaceae</taxon>
        <taxon>Bacillus</taxon>
    </lineage>
</organism>
<dbReference type="InterPro" id="IPR036291">
    <property type="entry name" value="NAD(P)-bd_dom_sf"/>
</dbReference>
<dbReference type="Pfam" id="PF14824">
    <property type="entry name" value="Sirohm_synth_M"/>
    <property type="match status" value="1"/>
</dbReference>
<evidence type="ECO:0000256" key="3">
    <source>
        <dbReference type="ARBA" id="ARBA00023002"/>
    </source>
</evidence>
<keyword evidence="4" id="KW-0520">NAD</keyword>
<feature type="domain" description="Siroheme synthase central" evidence="7">
    <location>
        <begin position="120"/>
        <end position="145"/>
    </location>
</feature>
<dbReference type="EC" id="1.3.1.76" evidence="2"/>
<proteinExistence type="predicted"/>
<keyword evidence="3" id="KW-0560">Oxidoreductase</keyword>
<evidence type="ECO:0000313" key="11">
    <source>
        <dbReference type="Proteomes" id="UP000235114"/>
    </source>
</evidence>
<gene>
    <name evidence="8" type="ORF">CU635_10515</name>
    <name evidence="9" type="ORF">CVD25_10680</name>
</gene>
<evidence type="ECO:0000313" key="8">
    <source>
        <dbReference type="EMBL" id="PLR82906.1"/>
    </source>
</evidence>
<sequence length="209" mass="23108">MKEEYYPVNLNLSGKMTVVVGGGKVAERKVYGLLNTGATICVVSPELTAGLKKLADGQNIDWRQKSFSAEDIQEAALIIAATNNQEANIEVHRAASDFQLVSMADNPEHSDFIAPSVLKRGKLLITVSTSGASPSLAKAIRDDLAEVYDEKFENYLEFLHDCRQFILNNVADPIKKQQLLTAIIDPAFLNSNTREEEFEKLYAEILTTD</sequence>
<dbReference type="AlphaFoldDB" id="A0A2N5GM22"/>
<evidence type="ECO:0000313" key="10">
    <source>
        <dbReference type="Proteomes" id="UP000234951"/>
    </source>
</evidence>
<dbReference type="RefSeq" id="WP_101577322.1">
    <property type="nucleotide sequence ID" value="NZ_PGVA01000024.1"/>
</dbReference>
<dbReference type="InterPro" id="IPR042518">
    <property type="entry name" value="SirC_C"/>
</dbReference>
<evidence type="ECO:0000259" key="7">
    <source>
        <dbReference type="Pfam" id="PF14824"/>
    </source>
</evidence>